<accession>A0A7X1GJ18</accession>
<sequence length="226" mass="24529">MNRAIAFDIYGTLIDTDGVLTVLSEQVGEKAPAICALWRNKQLEYSFRRGLMQDYQDFSICTRDALLFACQTHDVKLDAQAQRRVLGSYAELPAFADVAAGLGQLVDAGVPLHAFSNGSRAAVTGLLQRAGLSGFFQQVVSVEDVQSFKPDPKVYAHLAQQCALPASQIWLVSSNPFDVLGAAHSGLRAAWLQRDLGAVFDPWGIEPPITLHSLLGLADHLPQDPL</sequence>
<keyword evidence="2 3" id="KW-0378">Hydrolase</keyword>
<dbReference type="PANTHER" id="PTHR43316">
    <property type="entry name" value="HYDROLASE, HALOACID DELAHOGENASE-RELATED"/>
    <property type="match status" value="1"/>
</dbReference>
<name>A0A7X1GJ18_9PSED</name>
<reference evidence="4 5" key="1">
    <citation type="submission" date="2020-08" db="EMBL/GenBank/DDBJ databases">
        <title>Pseudomonas sp. nov.</title>
        <authorList>
            <person name="Gieschler S."/>
            <person name="Fiedler G."/>
            <person name="Brinks E."/>
            <person name="Boehnlein C."/>
            <person name="Franz C.M.A.P."/>
            <person name="Kabisch J."/>
        </authorList>
    </citation>
    <scope>NUCLEOTIDE SEQUENCE [LARGE SCALE GENOMIC DNA]</scope>
    <source>
        <strain evidence="4 5">MBT-1</strain>
    </source>
</reference>
<dbReference type="InterPro" id="IPR006328">
    <property type="entry name" value="2-HAD"/>
</dbReference>
<dbReference type="CDD" id="cd02588">
    <property type="entry name" value="HAD_L2-DEX"/>
    <property type="match status" value="1"/>
</dbReference>
<evidence type="ECO:0000256" key="2">
    <source>
        <dbReference type="ARBA" id="ARBA00022801"/>
    </source>
</evidence>
<dbReference type="Gene3D" id="3.40.50.1000">
    <property type="entry name" value="HAD superfamily/HAD-like"/>
    <property type="match status" value="1"/>
</dbReference>
<evidence type="ECO:0000313" key="5">
    <source>
        <dbReference type="Proteomes" id="UP000526003"/>
    </source>
</evidence>
<dbReference type="GO" id="GO:0018784">
    <property type="term" value="F:(S)-2-haloacid dehalogenase activity"/>
    <property type="evidence" value="ECO:0007669"/>
    <property type="project" value="UniProtKB-UniRule"/>
</dbReference>
<organism evidence="4 5">
    <name type="scientific">Pseudomonas kielensis</name>
    <dbReference type="NCBI Taxonomy" id="2762577"/>
    <lineage>
        <taxon>Bacteria</taxon>
        <taxon>Pseudomonadati</taxon>
        <taxon>Pseudomonadota</taxon>
        <taxon>Gammaproteobacteria</taxon>
        <taxon>Pseudomonadales</taxon>
        <taxon>Pseudomonadaceae</taxon>
        <taxon>Pseudomonas</taxon>
    </lineage>
</organism>
<comment type="similarity">
    <text evidence="1 3">Belongs to the HAD-like hydrolase superfamily. S-2-haloalkanoic acid dehalogenase family.</text>
</comment>
<dbReference type="NCBIfam" id="TIGR01493">
    <property type="entry name" value="HAD-SF-IA-v2"/>
    <property type="match status" value="1"/>
</dbReference>
<comment type="caution">
    <text evidence="4">The sequence shown here is derived from an EMBL/GenBank/DDBJ whole genome shotgun (WGS) entry which is preliminary data.</text>
</comment>
<keyword evidence="5" id="KW-1185">Reference proteome</keyword>
<dbReference type="RefSeq" id="WP_057978288.1">
    <property type="nucleotide sequence ID" value="NZ_JACMYG010000044.1"/>
</dbReference>
<dbReference type="InterPro" id="IPR006439">
    <property type="entry name" value="HAD-SF_hydro_IA"/>
</dbReference>
<evidence type="ECO:0000256" key="3">
    <source>
        <dbReference type="RuleBase" id="RU368077"/>
    </source>
</evidence>
<dbReference type="SFLD" id="SFLDG01129">
    <property type="entry name" value="C1.5:_HAD__Beta-PGM__Phosphata"/>
    <property type="match status" value="1"/>
</dbReference>
<dbReference type="SUPFAM" id="SSF56784">
    <property type="entry name" value="HAD-like"/>
    <property type="match status" value="1"/>
</dbReference>
<dbReference type="Gene3D" id="1.10.150.240">
    <property type="entry name" value="Putative phosphatase, domain 2"/>
    <property type="match status" value="1"/>
</dbReference>
<protein>
    <recommendedName>
        <fullName evidence="3">(S)-2-haloacid dehalogenase</fullName>
        <ecNumber evidence="3">3.8.1.2</ecNumber>
    </recommendedName>
    <alternativeName>
        <fullName evidence="3">2-haloalkanoic acid dehalogenase</fullName>
    </alternativeName>
    <alternativeName>
        <fullName evidence="3">Halocarboxylic acid halidohydrolase</fullName>
    </alternativeName>
    <alternativeName>
        <fullName evidence="3">L-2-haloacid dehalogenase</fullName>
    </alternativeName>
</protein>
<dbReference type="EC" id="3.8.1.2" evidence="3"/>
<dbReference type="InterPro" id="IPR023198">
    <property type="entry name" value="PGP-like_dom2"/>
</dbReference>
<dbReference type="InterPro" id="IPR036412">
    <property type="entry name" value="HAD-like_sf"/>
</dbReference>
<evidence type="ECO:0000313" key="4">
    <source>
        <dbReference type="EMBL" id="MBC2693276.1"/>
    </source>
</evidence>
<proteinExistence type="inferred from homology"/>
<gene>
    <name evidence="4" type="ORF">H7995_26150</name>
</gene>
<dbReference type="Proteomes" id="UP000526003">
    <property type="component" value="Unassembled WGS sequence"/>
</dbReference>
<dbReference type="PRINTS" id="PR00413">
    <property type="entry name" value="HADHALOGNASE"/>
</dbReference>
<dbReference type="SFLD" id="SFLDS00003">
    <property type="entry name" value="Haloacid_Dehalogenase"/>
    <property type="match status" value="1"/>
</dbReference>
<dbReference type="PANTHER" id="PTHR43316:SF3">
    <property type="entry name" value="HALOACID DEHALOGENASE, TYPE II (AFU_ORTHOLOGUE AFUA_2G07750)-RELATED"/>
    <property type="match status" value="1"/>
</dbReference>
<dbReference type="Pfam" id="PF00702">
    <property type="entry name" value="Hydrolase"/>
    <property type="match status" value="1"/>
</dbReference>
<dbReference type="AlphaFoldDB" id="A0A7X1GJ18"/>
<comment type="function">
    <text evidence="3">Catalyzes the hydrolytic dehalogenation of small (S)-2-haloalkanoic acids to yield the corresponding (R)-2-hydroxyalkanoic acids.</text>
</comment>
<evidence type="ECO:0000256" key="1">
    <source>
        <dbReference type="ARBA" id="ARBA00008106"/>
    </source>
</evidence>
<dbReference type="InterPro" id="IPR051540">
    <property type="entry name" value="S-2-haloacid_dehalogenase"/>
</dbReference>
<dbReference type="InterPro" id="IPR023214">
    <property type="entry name" value="HAD_sf"/>
</dbReference>
<dbReference type="EMBL" id="JACMYG010000044">
    <property type="protein sequence ID" value="MBC2693276.1"/>
    <property type="molecule type" value="Genomic_DNA"/>
</dbReference>
<dbReference type="NCBIfam" id="TIGR01428">
    <property type="entry name" value="HAD_type_II"/>
    <property type="match status" value="1"/>
</dbReference>
<comment type="catalytic activity">
    <reaction evidence="3">
        <text>an (S)-2-haloacid + H2O = a (2R)-2-hydroxycarboxylate + a halide anion + H(+)</text>
        <dbReference type="Rhea" id="RHEA:11192"/>
        <dbReference type="ChEBI" id="CHEBI:15377"/>
        <dbReference type="ChEBI" id="CHEBI:15378"/>
        <dbReference type="ChEBI" id="CHEBI:16042"/>
        <dbReference type="ChEBI" id="CHEBI:58314"/>
        <dbReference type="ChEBI" id="CHEBI:137405"/>
        <dbReference type="EC" id="3.8.1.2"/>
    </reaction>
</comment>